<evidence type="ECO:0000256" key="3">
    <source>
        <dbReference type="ARBA" id="ARBA00022692"/>
    </source>
</evidence>
<accession>A0A6G1GW29</accession>
<dbReference type="InterPro" id="IPR036259">
    <property type="entry name" value="MFS_trans_sf"/>
</dbReference>
<feature type="transmembrane region" description="Helical" evidence="6">
    <location>
        <begin position="316"/>
        <end position="335"/>
    </location>
</feature>
<keyword evidence="4 6" id="KW-1133">Transmembrane helix</keyword>
<dbReference type="Pfam" id="PF07690">
    <property type="entry name" value="MFS_1"/>
    <property type="match status" value="1"/>
</dbReference>
<dbReference type="EMBL" id="ML977163">
    <property type="protein sequence ID" value="KAF1985166.1"/>
    <property type="molecule type" value="Genomic_DNA"/>
</dbReference>
<dbReference type="PANTHER" id="PTHR43791:SF24">
    <property type="entry name" value="NICOTINIC ACID PLASMA MEMBRANE TRANSPORTER"/>
    <property type="match status" value="1"/>
</dbReference>
<feature type="transmembrane region" description="Helical" evidence="6">
    <location>
        <begin position="347"/>
        <end position="368"/>
    </location>
</feature>
<feature type="domain" description="Major facilitator superfamily (MFS) profile" evidence="7">
    <location>
        <begin position="55"/>
        <end position="492"/>
    </location>
</feature>
<evidence type="ECO:0000256" key="6">
    <source>
        <dbReference type="SAM" id="Phobius"/>
    </source>
</evidence>
<feature type="transmembrane region" description="Helical" evidence="6">
    <location>
        <begin position="440"/>
        <end position="460"/>
    </location>
</feature>
<dbReference type="GO" id="GO:0016020">
    <property type="term" value="C:membrane"/>
    <property type="evidence" value="ECO:0007669"/>
    <property type="project" value="UniProtKB-SubCell"/>
</dbReference>
<dbReference type="PANTHER" id="PTHR43791">
    <property type="entry name" value="PERMEASE-RELATED"/>
    <property type="match status" value="1"/>
</dbReference>
<feature type="transmembrane region" description="Helical" evidence="6">
    <location>
        <begin position="214"/>
        <end position="236"/>
    </location>
</feature>
<protein>
    <submittedName>
        <fullName evidence="8">High-affinity nicotinic acid transporter-like protein</fullName>
    </submittedName>
</protein>
<evidence type="ECO:0000259" key="7">
    <source>
        <dbReference type="PROSITE" id="PS50850"/>
    </source>
</evidence>
<dbReference type="Proteomes" id="UP000800041">
    <property type="component" value="Unassembled WGS sequence"/>
</dbReference>
<evidence type="ECO:0000256" key="2">
    <source>
        <dbReference type="ARBA" id="ARBA00022448"/>
    </source>
</evidence>
<dbReference type="GO" id="GO:0022857">
    <property type="term" value="F:transmembrane transporter activity"/>
    <property type="evidence" value="ECO:0007669"/>
    <property type="project" value="InterPro"/>
</dbReference>
<dbReference type="InterPro" id="IPR011701">
    <property type="entry name" value="MFS"/>
</dbReference>
<feature type="transmembrane region" description="Helical" evidence="6">
    <location>
        <begin position="374"/>
        <end position="395"/>
    </location>
</feature>
<feature type="transmembrane region" description="Helical" evidence="6">
    <location>
        <begin position="51"/>
        <end position="68"/>
    </location>
</feature>
<name>A0A6G1GW29_9PEZI</name>
<keyword evidence="5 6" id="KW-0472">Membrane</keyword>
<evidence type="ECO:0000256" key="5">
    <source>
        <dbReference type="ARBA" id="ARBA00023136"/>
    </source>
</evidence>
<proteinExistence type="predicted"/>
<dbReference type="PROSITE" id="PS50850">
    <property type="entry name" value="MFS"/>
    <property type="match status" value="1"/>
</dbReference>
<comment type="subcellular location">
    <subcellularLocation>
        <location evidence="1">Membrane</location>
        <topology evidence="1">Multi-pass membrane protein</topology>
    </subcellularLocation>
</comment>
<gene>
    <name evidence="8" type="ORF">K402DRAFT_413343</name>
</gene>
<evidence type="ECO:0000256" key="1">
    <source>
        <dbReference type="ARBA" id="ARBA00004141"/>
    </source>
</evidence>
<dbReference type="Gene3D" id="1.20.1250.20">
    <property type="entry name" value="MFS general substrate transporter like domains"/>
    <property type="match status" value="1"/>
</dbReference>
<sequence>MDYSESATTATKPLLTNTNIHVYDSCSEASSSPHAVIYIDPEKEAAARRKFDKYLVPVSLIFIVLGALDRNNLGNARVFGFDADLGLEGSQFGNIQMLSSICTFAFAIPWTLAVRQFGARKALGTALILWSTCTLGTAFVKTYAQAIVVRMMLCASMSGLSPGFAFIYSTIYSQEQAGMRIMTTNLGHCISGAFGGLFAYSVQTMGPRLGLAAWRWLFIIEFSVTIAVGSTSWLFIPDSAETAWYLDTEEKETMRLKRRRDTIRGEETFNRKWIRITLADPFVYLLGTAFFTSSVAINGFGVFLPTIISGLGYDSIWVNFMTIPVYILGAISLVAQIYFSDKTRQRAIFLVGSCVPVAAGYLICVGSSNPSAGYIGMSVLVLGLYPISTLAVTWATNTFTPDSKLALGMPLVCTIADASNLLSSQLYPTQQGPRYIQGNAISAGLTVVAGFLYAACWLLLRQRNAEKTKLIAKGATTNGQEGDRSLDSMYIL</sequence>
<dbReference type="InterPro" id="IPR020846">
    <property type="entry name" value="MFS_dom"/>
</dbReference>
<dbReference type="OrthoDB" id="2962993at2759"/>
<feature type="transmembrane region" description="Helical" evidence="6">
    <location>
        <begin position="122"/>
        <end position="140"/>
    </location>
</feature>
<reference evidence="8" key="1">
    <citation type="journal article" date="2020" name="Stud. Mycol.">
        <title>101 Dothideomycetes genomes: a test case for predicting lifestyles and emergence of pathogens.</title>
        <authorList>
            <person name="Haridas S."/>
            <person name="Albert R."/>
            <person name="Binder M."/>
            <person name="Bloem J."/>
            <person name="Labutti K."/>
            <person name="Salamov A."/>
            <person name="Andreopoulos B."/>
            <person name="Baker S."/>
            <person name="Barry K."/>
            <person name="Bills G."/>
            <person name="Bluhm B."/>
            <person name="Cannon C."/>
            <person name="Castanera R."/>
            <person name="Culley D."/>
            <person name="Daum C."/>
            <person name="Ezra D."/>
            <person name="Gonzalez J."/>
            <person name="Henrissat B."/>
            <person name="Kuo A."/>
            <person name="Liang C."/>
            <person name="Lipzen A."/>
            <person name="Lutzoni F."/>
            <person name="Magnuson J."/>
            <person name="Mondo S."/>
            <person name="Nolan M."/>
            <person name="Ohm R."/>
            <person name="Pangilinan J."/>
            <person name="Park H.-J."/>
            <person name="Ramirez L."/>
            <person name="Alfaro M."/>
            <person name="Sun H."/>
            <person name="Tritt A."/>
            <person name="Yoshinaga Y."/>
            <person name="Zwiers L.-H."/>
            <person name="Turgeon B."/>
            <person name="Goodwin S."/>
            <person name="Spatafora J."/>
            <person name="Crous P."/>
            <person name="Grigoriev I."/>
        </authorList>
    </citation>
    <scope>NUCLEOTIDE SEQUENCE</scope>
    <source>
        <strain evidence="8">CBS 113979</strain>
    </source>
</reference>
<dbReference type="AlphaFoldDB" id="A0A6G1GW29"/>
<evidence type="ECO:0000313" key="8">
    <source>
        <dbReference type="EMBL" id="KAF1985166.1"/>
    </source>
</evidence>
<feature type="transmembrane region" description="Helical" evidence="6">
    <location>
        <begin position="95"/>
        <end position="115"/>
    </location>
</feature>
<feature type="transmembrane region" description="Helical" evidence="6">
    <location>
        <begin position="282"/>
        <end position="304"/>
    </location>
</feature>
<organism evidence="8 9">
    <name type="scientific">Aulographum hederae CBS 113979</name>
    <dbReference type="NCBI Taxonomy" id="1176131"/>
    <lineage>
        <taxon>Eukaryota</taxon>
        <taxon>Fungi</taxon>
        <taxon>Dikarya</taxon>
        <taxon>Ascomycota</taxon>
        <taxon>Pezizomycotina</taxon>
        <taxon>Dothideomycetes</taxon>
        <taxon>Pleosporomycetidae</taxon>
        <taxon>Aulographales</taxon>
        <taxon>Aulographaceae</taxon>
    </lineage>
</organism>
<feature type="transmembrane region" description="Helical" evidence="6">
    <location>
        <begin position="181"/>
        <end position="202"/>
    </location>
</feature>
<keyword evidence="2" id="KW-0813">Transport</keyword>
<evidence type="ECO:0000313" key="9">
    <source>
        <dbReference type="Proteomes" id="UP000800041"/>
    </source>
</evidence>
<dbReference type="SUPFAM" id="SSF103473">
    <property type="entry name" value="MFS general substrate transporter"/>
    <property type="match status" value="1"/>
</dbReference>
<keyword evidence="3 6" id="KW-0812">Transmembrane</keyword>
<evidence type="ECO:0000256" key="4">
    <source>
        <dbReference type="ARBA" id="ARBA00022989"/>
    </source>
</evidence>
<keyword evidence="9" id="KW-1185">Reference proteome</keyword>